<dbReference type="Pfam" id="PF02643">
    <property type="entry name" value="DUF192"/>
    <property type="match status" value="1"/>
</dbReference>
<sequence>MQEGNTKISRVYLAKSPWLRLRGLLGRRPLKQGEGLLISPCNSVHTFWMSYPIDLIYLDSNGLVLKVVEQLLPWRMSACKSARSVVEVTAGYASKVDIKQGDHLTWLNS</sequence>
<proteinExistence type="predicted"/>
<reference evidence="1 2" key="1">
    <citation type="submission" date="2022-01" db="EMBL/GenBank/DDBJ databases">
        <title>Whole genome-based taxonomy of the Shewanellaceae.</title>
        <authorList>
            <person name="Martin-Rodriguez A.J."/>
        </authorList>
    </citation>
    <scope>NUCLEOTIDE SEQUENCE [LARGE SCALE GENOMIC DNA]</scope>
    <source>
        <strain evidence="1 2">DSM 21332</strain>
    </source>
</reference>
<dbReference type="InterPro" id="IPR038695">
    <property type="entry name" value="Saro_0823-like_sf"/>
</dbReference>
<dbReference type="Proteomes" id="UP001202831">
    <property type="component" value="Unassembled WGS sequence"/>
</dbReference>
<dbReference type="RefSeq" id="WP_249248669.1">
    <property type="nucleotide sequence ID" value="NZ_JAKIKT010000002.1"/>
</dbReference>
<evidence type="ECO:0000313" key="2">
    <source>
        <dbReference type="Proteomes" id="UP001202831"/>
    </source>
</evidence>
<name>A0ABT0N7S0_9GAMM</name>
<dbReference type="PANTHER" id="PTHR37953">
    <property type="entry name" value="UPF0127 PROTEIN MJ1496"/>
    <property type="match status" value="1"/>
</dbReference>
<gene>
    <name evidence="1" type="ORF">L2725_08680</name>
</gene>
<evidence type="ECO:0000313" key="1">
    <source>
        <dbReference type="EMBL" id="MCL2913867.1"/>
    </source>
</evidence>
<dbReference type="EMBL" id="JAKIKT010000002">
    <property type="protein sequence ID" value="MCL2913867.1"/>
    <property type="molecule type" value="Genomic_DNA"/>
</dbReference>
<accession>A0ABT0N7S0</accession>
<keyword evidence="2" id="KW-1185">Reference proteome</keyword>
<dbReference type="InterPro" id="IPR003795">
    <property type="entry name" value="DUF192"/>
</dbReference>
<organism evidence="1 2">
    <name type="scientific">Shewanella corallii</name>
    <dbReference type="NCBI Taxonomy" id="560080"/>
    <lineage>
        <taxon>Bacteria</taxon>
        <taxon>Pseudomonadati</taxon>
        <taxon>Pseudomonadota</taxon>
        <taxon>Gammaproteobacteria</taxon>
        <taxon>Alteromonadales</taxon>
        <taxon>Shewanellaceae</taxon>
        <taxon>Shewanella</taxon>
    </lineage>
</organism>
<dbReference type="Gene3D" id="2.60.120.1140">
    <property type="entry name" value="Protein of unknown function DUF192"/>
    <property type="match status" value="1"/>
</dbReference>
<dbReference type="PANTHER" id="PTHR37953:SF1">
    <property type="entry name" value="UPF0127 PROTEIN MJ1496"/>
    <property type="match status" value="1"/>
</dbReference>
<comment type="caution">
    <text evidence="1">The sequence shown here is derived from an EMBL/GenBank/DDBJ whole genome shotgun (WGS) entry which is preliminary data.</text>
</comment>
<protein>
    <submittedName>
        <fullName evidence="1">DUF192 domain-containing protein</fullName>
    </submittedName>
</protein>